<keyword evidence="2" id="KW-1185">Reference proteome</keyword>
<dbReference type="Proteomes" id="UP000499080">
    <property type="component" value="Unassembled WGS sequence"/>
</dbReference>
<sequence length="17" mass="2102">MRCCHGKCVKEWKMRCC</sequence>
<organism evidence="1 2">
    <name type="scientific">Araneus ventricosus</name>
    <name type="common">Orbweaver spider</name>
    <name type="synonym">Epeira ventricosa</name>
    <dbReference type="NCBI Taxonomy" id="182803"/>
    <lineage>
        <taxon>Eukaryota</taxon>
        <taxon>Metazoa</taxon>
        <taxon>Ecdysozoa</taxon>
        <taxon>Arthropoda</taxon>
        <taxon>Chelicerata</taxon>
        <taxon>Arachnida</taxon>
        <taxon>Araneae</taxon>
        <taxon>Araneomorphae</taxon>
        <taxon>Entelegynae</taxon>
        <taxon>Araneoidea</taxon>
        <taxon>Araneidae</taxon>
        <taxon>Araneus</taxon>
    </lineage>
</organism>
<accession>A0A4Y2BG72</accession>
<protein>
    <submittedName>
        <fullName evidence="1">Uncharacterized protein</fullName>
    </submittedName>
</protein>
<dbReference type="EMBL" id="BGPR01000076">
    <property type="protein sequence ID" value="GBL91038.1"/>
    <property type="molecule type" value="Genomic_DNA"/>
</dbReference>
<gene>
    <name evidence="1" type="ORF">AVEN_184424_1</name>
</gene>
<proteinExistence type="predicted"/>
<dbReference type="AlphaFoldDB" id="A0A4Y2BG72"/>
<evidence type="ECO:0000313" key="1">
    <source>
        <dbReference type="EMBL" id="GBL91038.1"/>
    </source>
</evidence>
<name>A0A4Y2BG72_ARAVE</name>
<reference evidence="1 2" key="1">
    <citation type="journal article" date="2019" name="Sci. Rep.">
        <title>Orb-weaving spider Araneus ventricosus genome elucidates the spidroin gene catalogue.</title>
        <authorList>
            <person name="Kono N."/>
            <person name="Nakamura H."/>
            <person name="Ohtoshi R."/>
            <person name="Moran D.A.P."/>
            <person name="Shinohara A."/>
            <person name="Yoshida Y."/>
            <person name="Fujiwara M."/>
            <person name="Mori M."/>
            <person name="Tomita M."/>
            <person name="Arakawa K."/>
        </authorList>
    </citation>
    <scope>NUCLEOTIDE SEQUENCE [LARGE SCALE GENOMIC DNA]</scope>
</reference>
<feature type="non-terminal residue" evidence="1">
    <location>
        <position position="17"/>
    </location>
</feature>
<evidence type="ECO:0000313" key="2">
    <source>
        <dbReference type="Proteomes" id="UP000499080"/>
    </source>
</evidence>
<comment type="caution">
    <text evidence="1">The sequence shown here is derived from an EMBL/GenBank/DDBJ whole genome shotgun (WGS) entry which is preliminary data.</text>
</comment>